<feature type="domain" description="HTH luxR-type" evidence="4">
    <location>
        <begin position="160"/>
        <end position="225"/>
    </location>
</feature>
<proteinExistence type="predicted"/>
<dbReference type="SMART" id="SM00421">
    <property type="entry name" value="HTH_LUXR"/>
    <property type="match status" value="1"/>
</dbReference>
<evidence type="ECO:0000259" key="4">
    <source>
        <dbReference type="PROSITE" id="PS50043"/>
    </source>
</evidence>
<feature type="modified residue" description="4-aspartylphosphate" evidence="3">
    <location>
        <position position="69"/>
    </location>
</feature>
<dbReference type="InterPro" id="IPR016032">
    <property type="entry name" value="Sig_transdc_resp-reg_C-effctor"/>
</dbReference>
<evidence type="ECO:0000256" key="1">
    <source>
        <dbReference type="ARBA" id="ARBA00022553"/>
    </source>
</evidence>
<dbReference type="PROSITE" id="PS50110">
    <property type="entry name" value="RESPONSE_REGULATORY"/>
    <property type="match status" value="1"/>
</dbReference>
<dbReference type="Gene3D" id="3.40.50.2300">
    <property type="match status" value="1"/>
</dbReference>
<sequence>MGQGRQNEGRTFTLLLMIRVLLVDDHALFRQGLRSLLETEGMRVIGEAANGREAVRYAADTQPDVILMDIQMPDLDGVKATQSILEINPHSKVIMITMYRQDRYVFEAVKAGARGYILKDADATTLIDAITRVAAGEALLDAEMAQNVLDDFRDKREELPSEKHADLNERETMILKLLAQGFSNQDIALRLDISEKTVRNRLSEIFTKLQLNNRTQAALYAIREGIANLE</sequence>
<dbReference type="PANTHER" id="PTHR43214">
    <property type="entry name" value="TWO-COMPONENT RESPONSE REGULATOR"/>
    <property type="match status" value="1"/>
</dbReference>
<dbReference type="Pfam" id="PF00072">
    <property type="entry name" value="Response_reg"/>
    <property type="match status" value="1"/>
</dbReference>
<dbReference type="InterPro" id="IPR000792">
    <property type="entry name" value="Tscrpt_reg_LuxR_C"/>
</dbReference>
<evidence type="ECO:0000313" key="6">
    <source>
        <dbReference type="EMBL" id="GAA5502810.1"/>
    </source>
</evidence>
<keyword evidence="7" id="KW-1185">Reference proteome</keyword>
<dbReference type="CDD" id="cd06170">
    <property type="entry name" value="LuxR_C_like"/>
    <property type="match status" value="1"/>
</dbReference>
<comment type="caution">
    <text evidence="6">The sequence shown here is derived from an EMBL/GenBank/DDBJ whole genome shotgun (WGS) entry which is preliminary data.</text>
</comment>
<dbReference type="PRINTS" id="PR00038">
    <property type="entry name" value="HTHLUXR"/>
</dbReference>
<dbReference type="PANTHER" id="PTHR43214:SF36">
    <property type="entry name" value="RESPONSE REGULATOR RECEIVER"/>
    <property type="match status" value="1"/>
</dbReference>
<dbReference type="Pfam" id="PF00196">
    <property type="entry name" value="GerE"/>
    <property type="match status" value="1"/>
</dbReference>
<evidence type="ECO:0000256" key="3">
    <source>
        <dbReference type="PROSITE-ProRule" id="PRU00169"/>
    </source>
</evidence>
<keyword evidence="2" id="KW-0238">DNA-binding</keyword>
<dbReference type="SUPFAM" id="SSF52172">
    <property type="entry name" value="CheY-like"/>
    <property type="match status" value="1"/>
</dbReference>
<keyword evidence="1 3" id="KW-0597">Phosphoprotein</keyword>
<dbReference type="SMART" id="SM00448">
    <property type="entry name" value="REC"/>
    <property type="match status" value="1"/>
</dbReference>
<dbReference type="PROSITE" id="PS50043">
    <property type="entry name" value="HTH_LUXR_2"/>
    <property type="match status" value="1"/>
</dbReference>
<gene>
    <name evidence="6" type="primary">degU_3</name>
    <name evidence="6" type="ORF">Dxin01_02557</name>
</gene>
<evidence type="ECO:0000256" key="2">
    <source>
        <dbReference type="ARBA" id="ARBA00023125"/>
    </source>
</evidence>
<dbReference type="SUPFAM" id="SSF46894">
    <property type="entry name" value="C-terminal effector domain of the bipartite response regulators"/>
    <property type="match status" value="1"/>
</dbReference>
<dbReference type="InterPro" id="IPR011006">
    <property type="entry name" value="CheY-like_superfamily"/>
</dbReference>
<dbReference type="InterPro" id="IPR001789">
    <property type="entry name" value="Sig_transdc_resp-reg_receiver"/>
</dbReference>
<dbReference type="EMBL" id="BAABRN010000030">
    <property type="protein sequence ID" value="GAA5502810.1"/>
    <property type="molecule type" value="Genomic_DNA"/>
</dbReference>
<reference evidence="6 7" key="1">
    <citation type="submission" date="2024-02" db="EMBL/GenBank/DDBJ databases">
        <title>Deinococcus xinjiangensis NBRC 107630.</title>
        <authorList>
            <person name="Ichikawa N."/>
            <person name="Katano-Makiyama Y."/>
            <person name="Hidaka K."/>
        </authorList>
    </citation>
    <scope>NUCLEOTIDE SEQUENCE [LARGE SCALE GENOMIC DNA]</scope>
    <source>
        <strain evidence="6 7">NBRC 107630</strain>
    </source>
</reference>
<dbReference type="InterPro" id="IPR039420">
    <property type="entry name" value="WalR-like"/>
</dbReference>
<dbReference type="InterPro" id="IPR058245">
    <property type="entry name" value="NreC/VraR/RcsB-like_REC"/>
</dbReference>
<dbReference type="CDD" id="cd17535">
    <property type="entry name" value="REC_NarL-like"/>
    <property type="match status" value="1"/>
</dbReference>
<evidence type="ECO:0000313" key="7">
    <source>
        <dbReference type="Proteomes" id="UP001458946"/>
    </source>
</evidence>
<evidence type="ECO:0000259" key="5">
    <source>
        <dbReference type="PROSITE" id="PS50110"/>
    </source>
</evidence>
<dbReference type="Proteomes" id="UP001458946">
    <property type="component" value="Unassembled WGS sequence"/>
</dbReference>
<name>A0ABP9VE44_9DEIO</name>
<accession>A0ABP9VE44</accession>
<organism evidence="6 7">
    <name type="scientific">Deinococcus xinjiangensis</name>
    <dbReference type="NCBI Taxonomy" id="457454"/>
    <lineage>
        <taxon>Bacteria</taxon>
        <taxon>Thermotogati</taxon>
        <taxon>Deinococcota</taxon>
        <taxon>Deinococci</taxon>
        <taxon>Deinococcales</taxon>
        <taxon>Deinococcaceae</taxon>
        <taxon>Deinococcus</taxon>
    </lineage>
</organism>
<feature type="domain" description="Response regulatory" evidence="5">
    <location>
        <begin position="19"/>
        <end position="134"/>
    </location>
</feature>
<protein>
    <submittedName>
        <fullName evidence="6">Transcriptional regulatory protein DegU</fullName>
    </submittedName>
</protein>